<dbReference type="EMBL" id="CP048659">
    <property type="protein sequence ID" value="QOW44617.1"/>
    <property type="molecule type" value="Genomic_DNA"/>
</dbReference>
<protein>
    <submittedName>
        <fullName evidence="2">Uncharacterized protein</fullName>
    </submittedName>
</protein>
<dbReference type="AlphaFoldDB" id="A0A7S7AG02"/>
<name>A0A7S7AG02_9GAMM</name>
<dbReference type="RefSeq" id="WP_180046534.1">
    <property type="nucleotide sequence ID" value="NZ_CP048659.1"/>
</dbReference>
<evidence type="ECO:0000256" key="1">
    <source>
        <dbReference type="SAM" id="SignalP"/>
    </source>
</evidence>
<proteinExistence type="predicted"/>
<feature type="chain" id="PRO_5032675576" evidence="1">
    <location>
        <begin position="20"/>
        <end position="177"/>
    </location>
</feature>
<keyword evidence="1" id="KW-0732">Signal</keyword>
<evidence type="ECO:0000313" key="2">
    <source>
        <dbReference type="EMBL" id="QOW44617.1"/>
    </source>
</evidence>
<organism evidence="2 3">
    <name type="scientific">Acinetobacter piscicola</name>
    <dbReference type="NCBI Taxonomy" id="2006115"/>
    <lineage>
        <taxon>Bacteria</taxon>
        <taxon>Pseudomonadati</taxon>
        <taxon>Pseudomonadota</taxon>
        <taxon>Gammaproteobacteria</taxon>
        <taxon>Moraxellales</taxon>
        <taxon>Moraxellaceae</taxon>
        <taxon>Acinetobacter</taxon>
    </lineage>
</organism>
<evidence type="ECO:0000313" key="3">
    <source>
        <dbReference type="Proteomes" id="UP000593966"/>
    </source>
</evidence>
<reference evidence="2 3" key="1">
    <citation type="submission" date="2020-02" db="EMBL/GenBank/DDBJ databases">
        <title>Tigecycline-resistant Acinetobacter species from pigs and migratory birds.</title>
        <authorList>
            <person name="Chen C."/>
            <person name="Sun J."/>
            <person name="Liao X.-P."/>
            <person name="Liu Y.-H."/>
        </authorList>
    </citation>
    <scope>NUCLEOTIDE SEQUENCE [LARGE SCALE GENOMIC DNA]</scope>
    <source>
        <strain evidence="2 3">YH12207_T</strain>
    </source>
</reference>
<dbReference type="Proteomes" id="UP000593966">
    <property type="component" value="Chromosome"/>
</dbReference>
<accession>A0A7S7AG02</accession>
<gene>
    <name evidence="2" type="ORF">G0028_01120</name>
</gene>
<feature type="signal peptide" evidence="1">
    <location>
        <begin position="1"/>
        <end position="19"/>
    </location>
</feature>
<sequence>MRKIVLALAVCLSVSSVYAQENICETQWQTEQKKTIQIKKLKRQHCALIWEDAKVSALLKKMGLNHNNDQWMATDECDVIQAGQQKYTLYQAYYKNDLSNLYVLRDSNNNLYGFFRDLGKYSFVEDKFIPTQTANRHGVDLKCAALGNNSKLPYILIQNIFQRGIDLTHYSFDDNSK</sequence>
<keyword evidence="3" id="KW-1185">Reference proteome</keyword>